<dbReference type="InterPro" id="IPR003717">
    <property type="entry name" value="RecO"/>
</dbReference>
<reference evidence="5" key="1">
    <citation type="submission" date="2022-11" db="EMBL/GenBank/DDBJ databases">
        <title>Draft genome of Mycoplasma arginini isolated from fly.</title>
        <authorList>
            <person name="Severgnini M."/>
            <person name="Gioia G."/>
            <person name="Cremonesi P."/>
            <person name="Moroni P."/>
            <person name="Addis M.F."/>
            <person name="Castiglioni B."/>
        </authorList>
    </citation>
    <scope>NUCLEOTIDE SEQUENCE</scope>
    <source>
        <strain evidence="5">QMP CG1-1632</strain>
    </source>
</reference>
<feature type="domain" description="DNA replication/recombination mediator RecO N-terminal" evidence="4">
    <location>
        <begin position="5"/>
        <end position="83"/>
    </location>
</feature>
<dbReference type="PANTHER" id="PTHR33991">
    <property type="entry name" value="DNA REPAIR PROTEIN RECO"/>
    <property type="match status" value="1"/>
</dbReference>
<dbReference type="RefSeq" id="WP_268164521.1">
    <property type="nucleotide sequence ID" value="NZ_JAPFAP010000079.1"/>
</dbReference>
<evidence type="ECO:0000256" key="1">
    <source>
        <dbReference type="ARBA" id="ARBA00022763"/>
    </source>
</evidence>
<sequence length="221" mass="25943">MEEREYETLGIILNIKNFAENDAIVKVLLPSGIKFLFAKGIQKVESKNRRNLPILGLVNLEIIKPKIIDHISTLKRATLVSYFPINPTLQNIYEKTLFFLNRINNKDLEIFINRYNIFLNNVEIKPNHSFSFILLCLLEVFGFKPNFEHCVECKNKDNIIDFEFYKGGFLCLEHSKNTKGINFLQALYWLNKNFDYFKNNISEEESVKINLLIIEWLSSLI</sequence>
<evidence type="ECO:0000256" key="2">
    <source>
        <dbReference type="ARBA" id="ARBA00023172"/>
    </source>
</evidence>
<evidence type="ECO:0000256" key="3">
    <source>
        <dbReference type="ARBA" id="ARBA00023204"/>
    </source>
</evidence>
<dbReference type="Pfam" id="PF11967">
    <property type="entry name" value="RecO_N"/>
    <property type="match status" value="1"/>
</dbReference>
<dbReference type="PANTHER" id="PTHR33991:SF1">
    <property type="entry name" value="DNA REPAIR PROTEIN RECO"/>
    <property type="match status" value="1"/>
</dbReference>
<dbReference type="SUPFAM" id="SSF57863">
    <property type="entry name" value="ArfGap/RecO-like zinc finger"/>
    <property type="match status" value="1"/>
</dbReference>
<keyword evidence="2" id="KW-0233">DNA recombination</keyword>
<proteinExistence type="predicted"/>
<dbReference type="GO" id="GO:0043590">
    <property type="term" value="C:bacterial nucleoid"/>
    <property type="evidence" value="ECO:0007669"/>
    <property type="project" value="TreeGrafter"/>
</dbReference>
<dbReference type="GO" id="GO:0006302">
    <property type="term" value="P:double-strand break repair"/>
    <property type="evidence" value="ECO:0007669"/>
    <property type="project" value="TreeGrafter"/>
</dbReference>
<evidence type="ECO:0000313" key="5">
    <source>
        <dbReference type="EMBL" id="MDI3349250.1"/>
    </source>
</evidence>
<accession>A0AA43QW36</accession>
<dbReference type="Proteomes" id="UP001162175">
    <property type="component" value="Unassembled WGS sequence"/>
</dbReference>
<keyword evidence="1" id="KW-0227">DNA damage</keyword>
<dbReference type="InterPro" id="IPR037278">
    <property type="entry name" value="ARFGAP/RecO"/>
</dbReference>
<evidence type="ECO:0000259" key="4">
    <source>
        <dbReference type="Pfam" id="PF11967"/>
    </source>
</evidence>
<dbReference type="Pfam" id="PF02565">
    <property type="entry name" value="RecO_C"/>
    <property type="match status" value="1"/>
</dbReference>
<comment type="caution">
    <text evidence="5">The sequence shown here is derived from an EMBL/GenBank/DDBJ whole genome shotgun (WGS) entry which is preliminary data.</text>
</comment>
<dbReference type="InterPro" id="IPR022572">
    <property type="entry name" value="DNA_rep/recomb_RecO_N"/>
</dbReference>
<gene>
    <name evidence="5" type="ORF">DCBHLPFO_00019</name>
</gene>
<dbReference type="GO" id="GO:0006310">
    <property type="term" value="P:DNA recombination"/>
    <property type="evidence" value="ECO:0007669"/>
    <property type="project" value="UniProtKB-KW"/>
</dbReference>
<protein>
    <recommendedName>
        <fullName evidence="4">DNA replication/recombination mediator RecO N-terminal domain-containing protein</fullName>
    </recommendedName>
</protein>
<organism evidence="5 6">
    <name type="scientific">Mycoplasmopsis arginini</name>
    <name type="common">Mycoplasma arginini</name>
    <dbReference type="NCBI Taxonomy" id="2094"/>
    <lineage>
        <taxon>Bacteria</taxon>
        <taxon>Bacillati</taxon>
        <taxon>Mycoplasmatota</taxon>
        <taxon>Mycoplasmoidales</taxon>
        <taxon>Metamycoplasmataceae</taxon>
        <taxon>Mycoplasmopsis</taxon>
    </lineage>
</organism>
<name>A0AA43QW36_MYCAR</name>
<keyword evidence="3" id="KW-0234">DNA repair</keyword>
<dbReference type="EMBL" id="JAPFAR010000001">
    <property type="protein sequence ID" value="MDI3349250.1"/>
    <property type="molecule type" value="Genomic_DNA"/>
</dbReference>
<dbReference type="AlphaFoldDB" id="A0AA43QW36"/>
<evidence type="ECO:0000313" key="6">
    <source>
        <dbReference type="Proteomes" id="UP001162175"/>
    </source>
</evidence>